<dbReference type="SMART" id="SM00028">
    <property type="entry name" value="TPR"/>
    <property type="match status" value="3"/>
</dbReference>
<dbReference type="InterPro" id="IPR011990">
    <property type="entry name" value="TPR-like_helical_dom_sf"/>
</dbReference>
<dbReference type="PROSITE" id="PS50005">
    <property type="entry name" value="TPR"/>
    <property type="match status" value="2"/>
</dbReference>
<keyword evidence="2" id="KW-0802">TPR repeat</keyword>
<dbReference type="InterPro" id="IPR019734">
    <property type="entry name" value="TPR_rpt"/>
</dbReference>
<dbReference type="SMART" id="SM00671">
    <property type="entry name" value="SEL1"/>
    <property type="match status" value="2"/>
</dbReference>
<dbReference type="InterPro" id="IPR006597">
    <property type="entry name" value="Sel1-like"/>
</dbReference>
<dbReference type="PANTHER" id="PTHR44943">
    <property type="entry name" value="CELLULOSE SYNTHASE OPERON PROTEIN C"/>
    <property type="match status" value="1"/>
</dbReference>
<evidence type="ECO:0000313" key="3">
    <source>
        <dbReference type="EMBL" id="NFV26531.1"/>
    </source>
</evidence>
<dbReference type="EMBL" id="SXFB01000006">
    <property type="protein sequence ID" value="NFV26531.1"/>
    <property type="molecule type" value="Genomic_DNA"/>
</dbReference>
<evidence type="ECO:0000313" key="4">
    <source>
        <dbReference type="Proteomes" id="UP000486903"/>
    </source>
</evidence>
<dbReference type="PROSITE" id="PS50293">
    <property type="entry name" value="TPR_REGION"/>
    <property type="match status" value="1"/>
</dbReference>
<protein>
    <submittedName>
        <fullName evidence="3">Tetratricopeptide repeat protein</fullName>
    </submittedName>
</protein>
<dbReference type="Gene3D" id="1.25.40.10">
    <property type="entry name" value="Tetratricopeptide repeat domain"/>
    <property type="match status" value="1"/>
</dbReference>
<dbReference type="RefSeq" id="WP_003369652.1">
    <property type="nucleotide sequence ID" value="NZ_JACBBA010000004.1"/>
</dbReference>
<reference evidence="3 4" key="1">
    <citation type="submission" date="2019-04" db="EMBL/GenBank/DDBJ databases">
        <title>Genome sequencing of Clostridium botulinum Groups I-IV and Clostridium butyricum.</title>
        <authorList>
            <person name="Brunt J."/>
            <person name="Van Vliet A.H.M."/>
            <person name="Stringer S.C."/>
            <person name="Carter A.T."/>
            <person name="Peck M.W."/>
        </authorList>
    </citation>
    <scope>NUCLEOTIDE SEQUENCE [LARGE SCALE GENOMIC DNA]</scope>
    <source>
        <strain evidence="3 4">BL81</strain>
    </source>
</reference>
<accession>A0A6B4JP53</accession>
<organism evidence="3 4">
    <name type="scientific">Clostridium botulinum</name>
    <dbReference type="NCBI Taxonomy" id="1491"/>
    <lineage>
        <taxon>Bacteria</taxon>
        <taxon>Bacillati</taxon>
        <taxon>Bacillota</taxon>
        <taxon>Clostridia</taxon>
        <taxon>Eubacteriales</taxon>
        <taxon>Clostridiaceae</taxon>
        <taxon>Clostridium</taxon>
    </lineage>
</organism>
<name>A0A6B4JP53_CLOBO</name>
<dbReference type="InterPro" id="IPR051685">
    <property type="entry name" value="Ycf3/AcsC/BcsC/TPR_MFPF"/>
</dbReference>
<dbReference type="SUPFAM" id="SSF48452">
    <property type="entry name" value="TPR-like"/>
    <property type="match status" value="1"/>
</dbReference>
<evidence type="ECO:0000256" key="2">
    <source>
        <dbReference type="ARBA" id="ARBA00022803"/>
    </source>
</evidence>
<sequence length="273" mass="31458">MKKHIILSILLVVGSVLLIGCAPKGEPSEVLNSFYECIKNNDSENSYELLSIKNKEDIEKDDFIKWENYHMETCVLKDANVEKVKEYKEKELDGEKYKNVVEFNVKQNLHDNYNNKDLTEEYTRYVVNDNNEWKVYKEKTDIKRDIAESMTNLAGMYYDGAGKNKDINQAATLLNEAINISKDVPQSYYLLGTSLTQLERYDEAIENIQIFLNKDIDNSEKSNAYNVLGVSYQGKKDYSKAVECYNKAIEMDANNQYAKTNLQRVNTLIALGI</sequence>
<proteinExistence type="predicted"/>
<dbReference type="PROSITE" id="PS51257">
    <property type="entry name" value="PROKAR_LIPOPROTEIN"/>
    <property type="match status" value="1"/>
</dbReference>
<dbReference type="AlphaFoldDB" id="A0A6B4JP53"/>
<dbReference type="PANTHER" id="PTHR44943:SF4">
    <property type="entry name" value="TPR REPEAT-CONTAINING PROTEIN MJ0798"/>
    <property type="match status" value="1"/>
</dbReference>
<dbReference type="Pfam" id="PF08238">
    <property type="entry name" value="Sel1"/>
    <property type="match status" value="1"/>
</dbReference>
<dbReference type="Proteomes" id="UP000486903">
    <property type="component" value="Unassembled WGS sequence"/>
</dbReference>
<keyword evidence="1" id="KW-0677">Repeat</keyword>
<evidence type="ECO:0000256" key="1">
    <source>
        <dbReference type="ARBA" id="ARBA00022737"/>
    </source>
</evidence>
<dbReference type="Pfam" id="PF13181">
    <property type="entry name" value="TPR_8"/>
    <property type="match status" value="1"/>
</dbReference>
<dbReference type="Pfam" id="PF00515">
    <property type="entry name" value="TPR_1"/>
    <property type="match status" value="1"/>
</dbReference>
<comment type="caution">
    <text evidence="3">The sequence shown here is derived from an EMBL/GenBank/DDBJ whole genome shotgun (WGS) entry which is preliminary data.</text>
</comment>
<gene>
    <name evidence="3" type="ORF">FDG31_10185</name>
</gene>